<dbReference type="Proteomes" id="UP000494329">
    <property type="component" value="Unassembled WGS sequence"/>
</dbReference>
<reference evidence="1 2" key="1">
    <citation type="submission" date="2020-04" db="EMBL/GenBank/DDBJ databases">
        <authorList>
            <person name="De Canck E."/>
        </authorList>
    </citation>
    <scope>NUCLEOTIDE SEQUENCE [LARGE SCALE GENOMIC DNA]</scope>
    <source>
        <strain evidence="1 2">LMG 29739</strain>
    </source>
</reference>
<gene>
    <name evidence="1" type="ORF">LMG29739_03138</name>
</gene>
<evidence type="ECO:0000313" key="1">
    <source>
        <dbReference type="EMBL" id="CAB3759377.1"/>
    </source>
</evidence>
<keyword evidence="2" id="KW-1185">Reference proteome</keyword>
<organism evidence="1 2">
    <name type="scientific">Paraburkholderia solisilvae</name>
    <dbReference type="NCBI Taxonomy" id="624376"/>
    <lineage>
        <taxon>Bacteria</taxon>
        <taxon>Pseudomonadati</taxon>
        <taxon>Pseudomonadota</taxon>
        <taxon>Betaproteobacteria</taxon>
        <taxon>Burkholderiales</taxon>
        <taxon>Burkholderiaceae</taxon>
        <taxon>Paraburkholderia</taxon>
    </lineage>
</organism>
<proteinExistence type="predicted"/>
<dbReference type="RefSeq" id="WP_175111842.1">
    <property type="nucleotide sequence ID" value="NZ_CADIKF010000023.1"/>
</dbReference>
<accession>A0A6J5E085</accession>
<dbReference type="EMBL" id="CADIKF010000023">
    <property type="protein sequence ID" value="CAB3759377.1"/>
    <property type="molecule type" value="Genomic_DNA"/>
</dbReference>
<sequence>MSRFYKRREAADLAALELEPNDADRRRAIADNFFGELYDALNDGRVVGRDPENLRQIRPGCLLAAIAFGGALIAAVDVNSWLSASGYAVSLPVDEVTSVPLGHLSDEQILREVEELKNAGGNRKGRHNKQVAEKYGITVSQVKYRCKRATQNAEKQRLKNLRIAIASSAIFPATPANGLSSS</sequence>
<name>A0A6J5E085_9BURK</name>
<dbReference type="AlphaFoldDB" id="A0A6J5E085"/>
<protein>
    <submittedName>
        <fullName evidence="1">Uncharacterized protein</fullName>
    </submittedName>
</protein>
<evidence type="ECO:0000313" key="2">
    <source>
        <dbReference type="Proteomes" id="UP000494329"/>
    </source>
</evidence>